<accession>A0A8H3G155</accession>
<dbReference type="OrthoDB" id="5429493at2759"/>
<dbReference type="Proteomes" id="UP000664521">
    <property type="component" value="Unassembled WGS sequence"/>
</dbReference>
<protein>
    <submittedName>
        <fullName evidence="1">Uncharacterized protein</fullName>
    </submittedName>
</protein>
<sequence>MPRSPSQHRLYSRLSGRQARAPYLSKLPLRYLSDDGLCAIDVKLPQGSKGDTTSDRAIAGAARSVLFECVEDHGWGGRLEVPYYGFAKDYRPSFAEDEKQKKHLLPKSVEYRQDLKTLSFCSSKRELFLEVSKYEPAVDCDPRPAQSPSFDSCEDMLQDMPAGSTILKCSTDRAQATGGCLLPRDFYAQSGLSRPLCRALVEMPNGLTTRETYFNIYAAGVAVNVMCVQHGFTGRAFHIGRNGAITISINAIGH</sequence>
<name>A0A8H3G155_9LECA</name>
<dbReference type="EMBL" id="CAJPDS010000077">
    <property type="protein sequence ID" value="CAF9934758.1"/>
    <property type="molecule type" value="Genomic_DNA"/>
</dbReference>
<gene>
    <name evidence="1" type="ORF">HETSPECPRED_009346</name>
</gene>
<evidence type="ECO:0000313" key="2">
    <source>
        <dbReference type="Proteomes" id="UP000664521"/>
    </source>
</evidence>
<keyword evidence="2" id="KW-1185">Reference proteome</keyword>
<reference evidence="1" key="1">
    <citation type="submission" date="2021-03" db="EMBL/GenBank/DDBJ databases">
        <authorList>
            <person name="Tagirdzhanova G."/>
        </authorList>
    </citation>
    <scope>NUCLEOTIDE SEQUENCE</scope>
</reference>
<proteinExistence type="predicted"/>
<organism evidence="1 2">
    <name type="scientific">Heterodermia speciosa</name>
    <dbReference type="NCBI Taxonomy" id="116794"/>
    <lineage>
        <taxon>Eukaryota</taxon>
        <taxon>Fungi</taxon>
        <taxon>Dikarya</taxon>
        <taxon>Ascomycota</taxon>
        <taxon>Pezizomycotina</taxon>
        <taxon>Lecanoromycetes</taxon>
        <taxon>OSLEUM clade</taxon>
        <taxon>Lecanoromycetidae</taxon>
        <taxon>Caliciales</taxon>
        <taxon>Physciaceae</taxon>
        <taxon>Heterodermia</taxon>
    </lineage>
</organism>
<comment type="caution">
    <text evidence="1">The sequence shown here is derived from an EMBL/GenBank/DDBJ whole genome shotgun (WGS) entry which is preliminary data.</text>
</comment>
<evidence type="ECO:0000313" key="1">
    <source>
        <dbReference type="EMBL" id="CAF9934758.1"/>
    </source>
</evidence>
<dbReference type="AlphaFoldDB" id="A0A8H3G155"/>